<organism evidence="1 2">
    <name type="scientific">Paraburkholderia rhynchosiae</name>
    <dbReference type="NCBI Taxonomy" id="487049"/>
    <lineage>
        <taxon>Bacteria</taxon>
        <taxon>Pseudomonadati</taxon>
        <taxon>Pseudomonadota</taxon>
        <taxon>Betaproteobacteria</taxon>
        <taxon>Burkholderiales</taxon>
        <taxon>Burkholderiaceae</taxon>
        <taxon>Paraburkholderia</taxon>
    </lineage>
</organism>
<reference evidence="1 2" key="1">
    <citation type="journal article" date="2024" name="Chem. Sci.">
        <title>Discovery of megapolipeptins by genome mining of a Burkholderiales bacteria collection.</title>
        <authorList>
            <person name="Paulo B.S."/>
            <person name="Recchia M.J.J."/>
            <person name="Lee S."/>
            <person name="Fergusson C.H."/>
            <person name="Romanowski S.B."/>
            <person name="Hernandez A."/>
            <person name="Krull N."/>
            <person name="Liu D.Y."/>
            <person name="Cavanagh H."/>
            <person name="Bos A."/>
            <person name="Gray C.A."/>
            <person name="Murphy B.T."/>
            <person name="Linington R.G."/>
            <person name="Eustaquio A.S."/>
        </authorList>
    </citation>
    <scope>NUCLEOTIDE SEQUENCE [LARGE SCALE GENOMIC DNA]</scope>
    <source>
        <strain evidence="1 2">RL18-126-BIB-B</strain>
    </source>
</reference>
<name>A0ACC7NC49_9BURK</name>
<sequence>MNPPEFVRIGDIELDIQRYELRRAGQPIRLERLPMELLILMASRDGQLVTRADIVRTLWGGNAFRETDNSINTAIRKIRIALGERPDHPLLLTTVKGKGYRLDGTRTSSEEPLPIPLEAVRVLVLPFENKTGDLREDSLCDALADETSANLGMLDPTRILVIARTTAARYRRVNKSIAEIAHELSVDYVLEGSLTRDAGRIRILAQLIRCVDQVQIWSRAHEPTTRAALDIQKEV</sequence>
<gene>
    <name evidence="1" type="ORF">PQR01_15600</name>
</gene>
<evidence type="ECO:0000313" key="1">
    <source>
        <dbReference type="EMBL" id="MFM0104864.1"/>
    </source>
</evidence>
<evidence type="ECO:0000313" key="2">
    <source>
        <dbReference type="Proteomes" id="UP001629235"/>
    </source>
</evidence>
<comment type="caution">
    <text evidence="1">The sequence shown here is derived from an EMBL/GenBank/DDBJ whole genome shotgun (WGS) entry which is preliminary data.</text>
</comment>
<accession>A0ACC7NC49</accession>
<dbReference type="Proteomes" id="UP001629235">
    <property type="component" value="Unassembled WGS sequence"/>
</dbReference>
<proteinExistence type="predicted"/>
<dbReference type="EMBL" id="JAQQDW010000027">
    <property type="protein sequence ID" value="MFM0104864.1"/>
    <property type="molecule type" value="Genomic_DNA"/>
</dbReference>
<protein>
    <submittedName>
        <fullName evidence="1">Winged helix-turn-helix domain-containing protein</fullName>
    </submittedName>
</protein>
<keyword evidence="2" id="KW-1185">Reference proteome</keyword>